<dbReference type="Proteomes" id="UP000060602">
    <property type="component" value="Chromosome"/>
</dbReference>
<dbReference type="AlphaFoldDB" id="A0A0X8P2V2"/>
<dbReference type="RefSeq" id="WP_061073490.1">
    <property type="nucleotide sequence ID" value="NZ_CP014060.2"/>
</dbReference>
<keyword evidence="2" id="KW-0732">Signal</keyword>
<gene>
    <name evidence="3" type="ORF">AL504_24450</name>
</gene>
<dbReference type="EMBL" id="CP014060">
    <property type="protein sequence ID" value="AMG38896.1"/>
    <property type="molecule type" value="Genomic_DNA"/>
</dbReference>
<evidence type="ECO:0000313" key="4">
    <source>
        <dbReference type="Proteomes" id="UP000060602"/>
    </source>
</evidence>
<evidence type="ECO:0000256" key="1">
    <source>
        <dbReference type="SAM" id="MobiDB-lite"/>
    </source>
</evidence>
<accession>A0A0X8P2V2</accession>
<proteinExistence type="predicted"/>
<evidence type="ECO:0000313" key="3">
    <source>
        <dbReference type="EMBL" id="AMG38896.1"/>
    </source>
</evidence>
<sequence length="442" mass="48081">MFLLAALLAGTGVSASALARDHAYDIKPDLRAVVTVDGAAQQRVSVRVGKGAPQEIARLDDEAVDVVETPDIDHDGYRDLVIGQSGGSGQVHVRLFLYRPKDGRFHEIAHPAPEASPCHQFVNPVFDAGKAAFSTGCRYGADRNGTEDYVLRADGTARPVQWTTQALFDLEDTAFDLTYAFHDDGSVARILIDGEGAPLDDGAVPFERLDLYDAPDVKALSAQTAKAGDRLDVIALRPHWLQVRIAGAAADAPPKWVRYADLKIDKHRYAPPQRPPARGLQLSVFGHLGTTLYEAGGRFTLHVTNLGPGPVRLQSPRVWLLFIDGQDRRTLQPLYPRPPVTLEAPTDPQLSPAYGEGSDRPAAPIQARHAARWADDPVLWRQDADGGSSYQVDAGNGQYVPFFPDLAPGRYRLVVVLTDPAAATEPVYSNAIEVDLPFPKRQ</sequence>
<reference evidence="4" key="1">
    <citation type="submission" date="2015-12" db="EMBL/GenBank/DDBJ databases">
        <title>FDA dAtabase for Regulatory Grade micrObial Sequences (FDA-ARGOS): Supporting development and validation of Infectious Disease Dx tests.</title>
        <authorList>
            <person name="Case J."/>
            <person name="Tallon L."/>
            <person name="Sadzewicz L."/>
            <person name="Sengamalay N."/>
            <person name="Ott S."/>
            <person name="Godinez A."/>
            <person name="Nagaraj S."/>
            <person name="Nadendla S."/>
            <person name="Sichtig H."/>
        </authorList>
    </citation>
    <scope>NUCLEOTIDE SEQUENCE [LARGE SCALE GENOMIC DNA]</scope>
    <source>
        <strain evidence="4">FDAARGOS_147</strain>
    </source>
</reference>
<feature type="signal peptide" evidence="2">
    <location>
        <begin position="1"/>
        <end position="19"/>
    </location>
</feature>
<organism evidence="3 4">
    <name type="scientific">Alcaligenes xylosoxydans xylosoxydans</name>
    <name type="common">Achromobacter xylosoxidans</name>
    <dbReference type="NCBI Taxonomy" id="85698"/>
    <lineage>
        <taxon>Bacteria</taxon>
        <taxon>Pseudomonadati</taxon>
        <taxon>Pseudomonadota</taxon>
        <taxon>Betaproteobacteria</taxon>
        <taxon>Burkholderiales</taxon>
        <taxon>Alcaligenaceae</taxon>
        <taxon>Achromobacter</taxon>
    </lineage>
</organism>
<evidence type="ECO:0000256" key="2">
    <source>
        <dbReference type="SAM" id="SignalP"/>
    </source>
</evidence>
<protein>
    <recommendedName>
        <fullName evidence="5">VCBS repeat-containing protein</fullName>
    </recommendedName>
</protein>
<evidence type="ECO:0008006" key="5">
    <source>
        <dbReference type="Google" id="ProtNLM"/>
    </source>
</evidence>
<feature type="region of interest" description="Disordered" evidence="1">
    <location>
        <begin position="335"/>
        <end position="361"/>
    </location>
</feature>
<feature type="chain" id="PRO_5007069237" description="VCBS repeat-containing protein" evidence="2">
    <location>
        <begin position="20"/>
        <end position="442"/>
    </location>
</feature>
<name>A0A0X8P2V2_ALCXX</name>